<dbReference type="Proteomes" id="UP000233769">
    <property type="component" value="Chromosome tk0001"/>
</dbReference>
<accession>A0A2N9ATE1</accession>
<evidence type="ECO:0000313" key="1">
    <source>
        <dbReference type="EMBL" id="SOR30597.1"/>
    </source>
</evidence>
<gene>
    <name evidence="1" type="ORF">TK0001_3995</name>
</gene>
<dbReference type="AlphaFoldDB" id="A0A2N9ATE1"/>
<dbReference type="EMBL" id="LT962688">
    <property type="protein sequence ID" value="SOR30597.1"/>
    <property type="molecule type" value="Genomic_DNA"/>
</dbReference>
<reference evidence="2" key="1">
    <citation type="submission" date="2017-10" db="EMBL/GenBank/DDBJ databases">
        <authorList>
            <person name="Regsiter A."/>
            <person name="William W."/>
        </authorList>
    </citation>
    <scope>NUCLEOTIDE SEQUENCE [LARGE SCALE GENOMIC DNA]</scope>
</reference>
<proteinExistence type="predicted"/>
<protein>
    <submittedName>
        <fullName evidence="1">Uncharacterized protein</fullName>
    </submittedName>
</protein>
<name>A0A2N9ATE1_METEX</name>
<organism evidence="1 2">
    <name type="scientific">Methylorubrum extorquens</name>
    <name type="common">Methylobacterium dichloromethanicum</name>
    <name type="synonym">Methylobacterium extorquens</name>
    <dbReference type="NCBI Taxonomy" id="408"/>
    <lineage>
        <taxon>Bacteria</taxon>
        <taxon>Pseudomonadati</taxon>
        <taxon>Pseudomonadota</taxon>
        <taxon>Alphaproteobacteria</taxon>
        <taxon>Hyphomicrobiales</taxon>
        <taxon>Methylobacteriaceae</taxon>
        <taxon>Methylorubrum</taxon>
    </lineage>
</organism>
<evidence type="ECO:0000313" key="2">
    <source>
        <dbReference type="Proteomes" id="UP000233769"/>
    </source>
</evidence>
<sequence>MSAEVVTLRPEGVPTRPMVRWLGSKWRMVPWVCGLRPGASWVVTHPLPLALPRSAWGRGPCKVTREGCLPIGAQDQ</sequence>